<accession>S9P246</accession>
<dbReference type="Proteomes" id="UP000011682">
    <property type="component" value="Unassembled WGS sequence"/>
</dbReference>
<evidence type="ECO:0000313" key="1">
    <source>
        <dbReference type="EMBL" id="EPX56347.1"/>
    </source>
</evidence>
<protein>
    <submittedName>
        <fullName evidence="1">Uncharacterized protein</fullName>
    </submittedName>
</protein>
<reference evidence="1" key="1">
    <citation type="submission" date="2013-05" db="EMBL/GenBank/DDBJ databases">
        <title>Genome assembly of Cystobacter fuscus DSM 2262.</title>
        <authorList>
            <person name="Sharma G."/>
            <person name="Khatri I."/>
            <person name="Kaur C."/>
            <person name="Mayilraj S."/>
            <person name="Subramanian S."/>
        </authorList>
    </citation>
    <scope>NUCLEOTIDE SEQUENCE [LARGE SCALE GENOMIC DNA]</scope>
    <source>
        <strain evidence="1">DSM 2262</strain>
    </source>
</reference>
<dbReference type="AlphaFoldDB" id="S9P246"/>
<evidence type="ECO:0000313" key="2">
    <source>
        <dbReference type="Proteomes" id="UP000011682"/>
    </source>
</evidence>
<keyword evidence="2" id="KW-1185">Reference proteome</keyword>
<comment type="caution">
    <text evidence="1">The sequence shown here is derived from an EMBL/GenBank/DDBJ whole genome shotgun (WGS) entry which is preliminary data.</text>
</comment>
<proteinExistence type="predicted"/>
<dbReference type="EMBL" id="ANAH02000066">
    <property type="protein sequence ID" value="EPX56347.1"/>
    <property type="molecule type" value="Genomic_DNA"/>
</dbReference>
<name>S9P246_CYSF2</name>
<sequence>MRRTGVASESRTVLLPNGHPCVSPGLVHGVAPVAWSTKR</sequence>
<gene>
    <name evidence="1" type="ORF">D187_007689</name>
</gene>
<organism evidence="1 2">
    <name type="scientific">Cystobacter fuscus (strain ATCC 25194 / DSM 2262 / NBRC 100088 / M29)</name>
    <dbReference type="NCBI Taxonomy" id="1242864"/>
    <lineage>
        <taxon>Bacteria</taxon>
        <taxon>Pseudomonadati</taxon>
        <taxon>Myxococcota</taxon>
        <taxon>Myxococcia</taxon>
        <taxon>Myxococcales</taxon>
        <taxon>Cystobacterineae</taxon>
        <taxon>Archangiaceae</taxon>
        <taxon>Cystobacter</taxon>
    </lineage>
</organism>